<dbReference type="KEGG" id="scor:J3U87_33225"/>
<evidence type="ECO:0000313" key="6">
    <source>
        <dbReference type="EMBL" id="QTD50472.1"/>
    </source>
</evidence>
<dbReference type="SUPFAM" id="SSF46689">
    <property type="entry name" value="Homeodomain-like"/>
    <property type="match status" value="1"/>
</dbReference>
<protein>
    <submittedName>
        <fullName evidence="6">TetR/AcrR family transcriptional regulator</fullName>
    </submittedName>
</protein>
<dbReference type="Pfam" id="PF16925">
    <property type="entry name" value="TetR_C_13"/>
    <property type="match status" value="1"/>
</dbReference>
<sequence>MGRGRPKGFDRDEALDKALTHFYAHGYQGSGMTDLLEQMGIARQSLYSAFGDKKRLFLEVIDRYDSMQMAQMTEILQAPGSPLENVKNLLRFAGQMALDPRYPGCLVGNTVAELGASEADVTVALQDHFKFAESEIGGTLKRAKDAGELPKSVNCRALAHTLCCVVQGLFIRTKLNPDPQYIQDVVETAISLID</sequence>
<dbReference type="PANTHER" id="PTHR47506">
    <property type="entry name" value="TRANSCRIPTIONAL REGULATORY PROTEIN"/>
    <property type="match status" value="1"/>
</dbReference>
<dbReference type="Gene3D" id="1.10.10.60">
    <property type="entry name" value="Homeodomain-like"/>
    <property type="match status" value="1"/>
</dbReference>
<dbReference type="InterPro" id="IPR009057">
    <property type="entry name" value="Homeodomain-like_sf"/>
</dbReference>
<gene>
    <name evidence="6" type="ORF">J3U87_33225</name>
</gene>
<dbReference type="PROSITE" id="PS50977">
    <property type="entry name" value="HTH_TETR_2"/>
    <property type="match status" value="1"/>
</dbReference>
<evidence type="ECO:0000256" key="1">
    <source>
        <dbReference type="ARBA" id="ARBA00023015"/>
    </source>
</evidence>
<dbReference type="EMBL" id="CP071793">
    <property type="protein sequence ID" value="QTD50472.1"/>
    <property type="molecule type" value="Genomic_DNA"/>
</dbReference>
<accession>A0A8A4TMZ3</accession>
<dbReference type="Pfam" id="PF00440">
    <property type="entry name" value="TetR_N"/>
    <property type="match status" value="1"/>
</dbReference>
<keyword evidence="2 4" id="KW-0238">DNA-binding</keyword>
<dbReference type="InterPro" id="IPR001647">
    <property type="entry name" value="HTH_TetR"/>
</dbReference>
<evidence type="ECO:0000259" key="5">
    <source>
        <dbReference type="PROSITE" id="PS50977"/>
    </source>
</evidence>
<dbReference type="Gene3D" id="1.10.357.10">
    <property type="entry name" value="Tetracycline Repressor, domain 2"/>
    <property type="match status" value="1"/>
</dbReference>
<evidence type="ECO:0000256" key="3">
    <source>
        <dbReference type="ARBA" id="ARBA00023163"/>
    </source>
</evidence>
<organism evidence="6 7">
    <name type="scientific">Sulfidibacter corallicola</name>
    <dbReference type="NCBI Taxonomy" id="2818388"/>
    <lineage>
        <taxon>Bacteria</taxon>
        <taxon>Pseudomonadati</taxon>
        <taxon>Acidobacteriota</taxon>
        <taxon>Holophagae</taxon>
        <taxon>Acanthopleuribacterales</taxon>
        <taxon>Acanthopleuribacteraceae</taxon>
        <taxon>Sulfidibacter</taxon>
    </lineage>
</organism>
<dbReference type="GO" id="GO:0003677">
    <property type="term" value="F:DNA binding"/>
    <property type="evidence" value="ECO:0007669"/>
    <property type="project" value="UniProtKB-UniRule"/>
</dbReference>
<keyword evidence="3" id="KW-0804">Transcription</keyword>
<feature type="domain" description="HTH tetR-type" evidence="5">
    <location>
        <begin position="8"/>
        <end position="68"/>
    </location>
</feature>
<evidence type="ECO:0000313" key="7">
    <source>
        <dbReference type="Proteomes" id="UP000663929"/>
    </source>
</evidence>
<dbReference type="SUPFAM" id="SSF48498">
    <property type="entry name" value="Tetracyclin repressor-like, C-terminal domain"/>
    <property type="match status" value="1"/>
</dbReference>
<keyword evidence="1" id="KW-0805">Transcription regulation</keyword>
<dbReference type="InterPro" id="IPR036271">
    <property type="entry name" value="Tet_transcr_reg_TetR-rel_C_sf"/>
</dbReference>
<proteinExistence type="predicted"/>
<keyword evidence="7" id="KW-1185">Reference proteome</keyword>
<evidence type="ECO:0000256" key="2">
    <source>
        <dbReference type="ARBA" id="ARBA00023125"/>
    </source>
</evidence>
<feature type="DNA-binding region" description="H-T-H motif" evidence="4">
    <location>
        <begin position="31"/>
        <end position="50"/>
    </location>
</feature>
<dbReference type="PANTHER" id="PTHR47506:SF1">
    <property type="entry name" value="HTH-TYPE TRANSCRIPTIONAL REGULATOR YJDC"/>
    <property type="match status" value="1"/>
</dbReference>
<reference evidence="6" key="1">
    <citation type="submission" date="2021-03" db="EMBL/GenBank/DDBJ databases">
        <title>Acanthopleuribacteraceae sp. M133.</title>
        <authorList>
            <person name="Wang G."/>
        </authorList>
    </citation>
    <scope>NUCLEOTIDE SEQUENCE</scope>
    <source>
        <strain evidence="6">M133</strain>
    </source>
</reference>
<name>A0A8A4TMZ3_SULCO</name>
<dbReference type="Proteomes" id="UP000663929">
    <property type="component" value="Chromosome"/>
</dbReference>
<dbReference type="RefSeq" id="WP_237380195.1">
    <property type="nucleotide sequence ID" value="NZ_CP071793.1"/>
</dbReference>
<dbReference type="AlphaFoldDB" id="A0A8A4TMZ3"/>
<dbReference type="InterPro" id="IPR011075">
    <property type="entry name" value="TetR_C"/>
</dbReference>
<evidence type="ECO:0000256" key="4">
    <source>
        <dbReference type="PROSITE-ProRule" id="PRU00335"/>
    </source>
</evidence>